<name>A0A0K6IRH4_9PROT</name>
<evidence type="ECO:0000256" key="2">
    <source>
        <dbReference type="ARBA" id="ARBA00023002"/>
    </source>
</evidence>
<dbReference type="AlphaFoldDB" id="A0A0K6IRH4"/>
<protein>
    <submittedName>
        <fullName evidence="4">Succinate-semialdehyde dehydrogenase</fullName>
    </submittedName>
</protein>
<keyword evidence="5" id="KW-1185">Reference proteome</keyword>
<dbReference type="InterPro" id="IPR015590">
    <property type="entry name" value="Aldehyde_DH_dom"/>
</dbReference>
<evidence type="ECO:0000313" key="4">
    <source>
        <dbReference type="EMBL" id="CUB05932.1"/>
    </source>
</evidence>
<dbReference type="GO" id="GO:0009450">
    <property type="term" value="P:gamma-aminobutyric acid catabolic process"/>
    <property type="evidence" value="ECO:0007669"/>
    <property type="project" value="InterPro"/>
</dbReference>
<dbReference type="Gene3D" id="3.40.605.10">
    <property type="entry name" value="Aldehyde Dehydrogenase, Chain A, domain 1"/>
    <property type="match status" value="1"/>
</dbReference>
<dbReference type="FunFam" id="3.40.605.10:FF:000005">
    <property type="entry name" value="Succinate-semialdehyde dehydrogenase I"/>
    <property type="match status" value="1"/>
</dbReference>
<organism evidence="4 5">
    <name type="scientific">Tepidiphilus thermophilus</name>
    <dbReference type="NCBI Taxonomy" id="876478"/>
    <lineage>
        <taxon>Bacteria</taxon>
        <taxon>Pseudomonadati</taxon>
        <taxon>Pseudomonadota</taxon>
        <taxon>Hydrogenophilia</taxon>
        <taxon>Hydrogenophilales</taxon>
        <taxon>Hydrogenophilaceae</taxon>
        <taxon>Tepidiphilus</taxon>
    </lineage>
</organism>
<dbReference type="InterPro" id="IPR016162">
    <property type="entry name" value="Ald_DH_N"/>
</dbReference>
<dbReference type="PROSITE" id="PS00070">
    <property type="entry name" value="ALDEHYDE_DEHYDR_CYS"/>
    <property type="match status" value="1"/>
</dbReference>
<dbReference type="InterPro" id="IPR010102">
    <property type="entry name" value="Succ_semiAld_DH"/>
</dbReference>
<dbReference type="InterPro" id="IPR016160">
    <property type="entry name" value="Ald_DH_CS_CYS"/>
</dbReference>
<gene>
    <name evidence="4" type="ORF">Ga0061068_102210</name>
</gene>
<keyword evidence="2" id="KW-0560">Oxidoreductase</keyword>
<reference evidence="5" key="1">
    <citation type="submission" date="2015-08" db="EMBL/GenBank/DDBJ databases">
        <authorList>
            <person name="Babu N.S."/>
            <person name="Beckwith C.J."/>
            <person name="Beseler K.G."/>
            <person name="Brison A."/>
            <person name="Carone J.V."/>
            <person name="Caskin T.P."/>
            <person name="Diamond M."/>
            <person name="Durham M.E."/>
            <person name="Foxe J.M."/>
            <person name="Go M."/>
            <person name="Henderson B.A."/>
            <person name="Jones I.B."/>
            <person name="McGettigan J.A."/>
            <person name="Micheletti S.J."/>
            <person name="Nasrallah M.E."/>
            <person name="Ortiz D."/>
            <person name="Piller C.R."/>
            <person name="Privatt S.R."/>
            <person name="Schneider S.L."/>
            <person name="Sharp S."/>
            <person name="Smith T.C."/>
            <person name="Stanton J.D."/>
            <person name="Ullery H.E."/>
            <person name="Wilson R.J."/>
            <person name="Serrano M.G."/>
            <person name="Buck G."/>
            <person name="Lee V."/>
            <person name="Wang Y."/>
            <person name="Carvalho R."/>
            <person name="Voegtly L."/>
            <person name="Shi R."/>
            <person name="Duckworth R."/>
            <person name="Johnson A."/>
            <person name="Loviza R."/>
            <person name="Walstead R."/>
            <person name="Shah Z."/>
            <person name="Kiflezghi M."/>
            <person name="Wade K."/>
            <person name="Ball S.L."/>
            <person name="Bradley K.W."/>
            <person name="Asai D.J."/>
            <person name="Bowman C.A."/>
            <person name="Russell D.A."/>
            <person name="Pope W.H."/>
            <person name="Jacobs-Sera D."/>
            <person name="Hendrix R.W."/>
            <person name="Hatfull G.F."/>
        </authorList>
    </citation>
    <scope>NUCLEOTIDE SEQUENCE [LARGE SCALE GENOMIC DNA]</scope>
    <source>
        <strain evidence="5">JCM 19170</strain>
    </source>
</reference>
<dbReference type="PANTHER" id="PTHR43353:SF5">
    <property type="entry name" value="SUCCINATE-SEMIALDEHYDE DEHYDROGENASE, MITOCHONDRIAL"/>
    <property type="match status" value="1"/>
</dbReference>
<dbReference type="EMBL" id="CYHH01000002">
    <property type="protein sequence ID" value="CUB05932.1"/>
    <property type="molecule type" value="Genomic_DNA"/>
</dbReference>
<dbReference type="InterPro" id="IPR016161">
    <property type="entry name" value="Ald_DH/histidinol_DH"/>
</dbReference>
<sequence>MSLEAVRAKGLLVDRAWIGGQWCEADSGRRFPVFDPASGDRLAEVPDMGEAETRRAIAAAAAAFDSWRRSLPQERAVVLSRWAALMRSSLEELATLVMHEQGKPLAQARGEVAHAAAFVEWFAEEGKRIYGEIMPTNRADRRFLVLRQPVGVCAAITPWNFPASMITRKVAPALAVGCTVVVKPAEQTPLTALALARLAEQAGMPPGVLDVVTGADPAPIGLALTSDPRVRKISFTGSTEVGRLLMAQSAATLKRLSLELGGDAPFLVFDDADVEAAVQGAIASKYRNSGQTCVCANRILVQAGIYEAFVRRYVEEVEKLAVGPGWQPGVTVGPLIDEAALDKVEALVADAREKGARLLCGGRRAQGLFYTPTALEGITPDMRIAHEEIFGPVAPLYRFETEEEGIALANASDYGLAGYLYARDVGRILRVAEALEVGVVGVNTGSTSNEAAPFGGIKQSGFGREGSKYGVEEYLELKSVCLAGL</sequence>
<dbReference type="Proteomes" id="UP000182108">
    <property type="component" value="Unassembled WGS sequence"/>
</dbReference>
<feature type="domain" description="Aldehyde dehydrogenase" evidence="3">
    <location>
        <begin position="22"/>
        <end position="480"/>
    </location>
</feature>
<dbReference type="GO" id="GO:0004777">
    <property type="term" value="F:succinate-semialdehyde dehydrogenase (NAD+) activity"/>
    <property type="evidence" value="ECO:0007669"/>
    <property type="project" value="TreeGrafter"/>
</dbReference>
<accession>A0A0K6IRH4</accession>
<dbReference type="OrthoDB" id="5288040at2"/>
<dbReference type="InterPro" id="IPR016163">
    <property type="entry name" value="Ald_DH_C"/>
</dbReference>
<dbReference type="CDD" id="cd07103">
    <property type="entry name" value="ALDH_F5_SSADH_GabD"/>
    <property type="match status" value="1"/>
</dbReference>
<dbReference type="RefSeq" id="WP_055422921.1">
    <property type="nucleotide sequence ID" value="NZ_CYHH01000002.1"/>
</dbReference>
<dbReference type="SUPFAM" id="SSF53720">
    <property type="entry name" value="ALDH-like"/>
    <property type="match status" value="1"/>
</dbReference>
<dbReference type="PANTHER" id="PTHR43353">
    <property type="entry name" value="SUCCINATE-SEMIALDEHYDE DEHYDROGENASE, MITOCHONDRIAL"/>
    <property type="match status" value="1"/>
</dbReference>
<dbReference type="Pfam" id="PF00171">
    <property type="entry name" value="Aldedh"/>
    <property type="match status" value="1"/>
</dbReference>
<dbReference type="Gene3D" id="3.40.309.10">
    <property type="entry name" value="Aldehyde Dehydrogenase, Chain A, domain 2"/>
    <property type="match status" value="1"/>
</dbReference>
<evidence type="ECO:0000313" key="5">
    <source>
        <dbReference type="Proteomes" id="UP000182108"/>
    </source>
</evidence>
<evidence type="ECO:0000259" key="3">
    <source>
        <dbReference type="Pfam" id="PF00171"/>
    </source>
</evidence>
<dbReference type="FunFam" id="3.40.309.10:FF:000004">
    <property type="entry name" value="Succinate-semialdehyde dehydrogenase I"/>
    <property type="match status" value="1"/>
</dbReference>
<dbReference type="NCBIfam" id="TIGR01780">
    <property type="entry name" value="SSADH"/>
    <property type="match status" value="1"/>
</dbReference>
<dbReference type="FunFam" id="3.40.605.10:FF:000026">
    <property type="entry name" value="Aldehyde dehydrogenase, putative"/>
    <property type="match status" value="1"/>
</dbReference>
<dbReference type="InterPro" id="IPR050740">
    <property type="entry name" value="Aldehyde_DH_Superfamily"/>
</dbReference>
<proteinExistence type="inferred from homology"/>
<comment type="similarity">
    <text evidence="1">Belongs to the aldehyde dehydrogenase family.</text>
</comment>
<evidence type="ECO:0000256" key="1">
    <source>
        <dbReference type="ARBA" id="ARBA00009986"/>
    </source>
</evidence>